<dbReference type="PANTHER" id="PTHR46708:SF2">
    <property type="entry name" value="FIBRONECTIN TYPE-III DOMAIN-CONTAINING PROTEIN"/>
    <property type="match status" value="1"/>
</dbReference>
<dbReference type="CDD" id="cd00063">
    <property type="entry name" value="FN3"/>
    <property type="match status" value="2"/>
</dbReference>
<dbReference type="KEGG" id="alim:106527559"/>
<dbReference type="RefSeq" id="XP_013877936.1">
    <property type="nucleotide sequence ID" value="XM_014022482.1"/>
</dbReference>
<evidence type="ECO:0000313" key="5">
    <source>
        <dbReference type="RefSeq" id="XP_013877936.1"/>
    </source>
</evidence>
<feature type="domain" description="Fibronectin type-III" evidence="3">
    <location>
        <begin position="8"/>
        <end position="94"/>
    </location>
</feature>
<evidence type="ECO:0000256" key="1">
    <source>
        <dbReference type="ARBA" id="ARBA00022737"/>
    </source>
</evidence>
<accession>A0A2I4CD71</accession>
<dbReference type="InterPro" id="IPR036116">
    <property type="entry name" value="FN3_sf"/>
</dbReference>
<evidence type="ECO:0000313" key="4">
    <source>
        <dbReference type="Proteomes" id="UP000192220"/>
    </source>
</evidence>
<dbReference type="AlphaFoldDB" id="A0A2I4CD71"/>
<dbReference type="Proteomes" id="UP000192220">
    <property type="component" value="Unplaced"/>
</dbReference>
<sequence length="245" mass="26431">MTAPSPLNPEGFKASDQNESSITLQWNKVNNNVSFVLQFNNSDTNISSPDGAEAVTHTVSRLTAGTKYTFTLFSVFEDVRSSGVSLTAVTAPLNPEGFKASDQNESSITLQWNEVNNNVSFVLQFNNSDTNISSPDGAEAVTHTVSRLTAGTKYTFSLFSVFEDVRSSGVSLTAVTGPYYVLVMNQQFKSLTKLSETDIKDTMAELFRKYGLPPELSVNVLSVKPSVSGGKGTSSLAAELEQNRG</sequence>
<evidence type="ECO:0000259" key="3">
    <source>
        <dbReference type="PROSITE" id="PS50853"/>
    </source>
</evidence>
<dbReference type="Pfam" id="PF00041">
    <property type="entry name" value="fn3"/>
    <property type="match status" value="2"/>
</dbReference>
<reference evidence="5" key="1">
    <citation type="submission" date="2025-08" db="UniProtKB">
        <authorList>
            <consortium name="RefSeq"/>
        </authorList>
    </citation>
    <scope>IDENTIFICATION</scope>
    <source>
        <strain evidence="5">Quisiro</strain>
        <tissue evidence="5">Liver</tissue>
    </source>
</reference>
<feature type="region of interest" description="Disordered" evidence="2">
    <location>
        <begin position="226"/>
        <end position="245"/>
    </location>
</feature>
<keyword evidence="4" id="KW-1185">Reference proteome</keyword>
<dbReference type="InterPro" id="IPR050991">
    <property type="entry name" value="ECM_Regulatory_Proteins"/>
</dbReference>
<dbReference type="PROSITE" id="PS50853">
    <property type="entry name" value="FN3"/>
    <property type="match status" value="1"/>
</dbReference>
<dbReference type="InterPro" id="IPR003961">
    <property type="entry name" value="FN3_dom"/>
</dbReference>
<dbReference type="Gene3D" id="2.60.40.10">
    <property type="entry name" value="Immunoglobulins"/>
    <property type="match status" value="2"/>
</dbReference>
<gene>
    <name evidence="5" type="primary">LOC106527559</name>
</gene>
<proteinExistence type="predicted"/>
<dbReference type="OrthoDB" id="8440415at2759"/>
<keyword evidence="1" id="KW-0677">Repeat</keyword>
<dbReference type="GeneID" id="106527559"/>
<dbReference type="SUPFAM" id="SSF49265">
    <property type="entry name" value="Fibronectin type III"/>
    <property type="match status" value="1"/>
</dbReference>
<evidence type="ECO:0000256" key="2">
    <source>
        <dbReference type="SAM" id="MobiDB-lite"/>
    </source>
</evidence>
<dbReference type="PANTHER" id="PTHR46708">
    <property type="entry name" value="TENASCIN"/>
    <property type="match status" value="1"/>
</dbReference>
<dbReference type="InParanoid" id="A0A2I4CD71"/>
<dbReference type="SMART" id="SM00060">
    <property type="entry name" value="FN3"/>
    <property type="match status" value="2"/>
</dbReference>
<protein>
    <submittedName>
        <fullName evidence="5">Tenascin-R</fullName>
    </submittedName>
</protein>
<organism evidence="4 5">
    <name type="scientific">Austrofundulus limnaeus</name>
    <name type="common">Annual killifish</name>
    <dbReference type="NCBI Taxonomy" id="52670"/>
    <lineage>
        <taxon>Eukaryota</taxon>
        <taxon>Metazoa</taxon>
        <taxon>Chordata</taxon>
        <taxon>Craniata</taxon>
        <taxon>Vertebrata</taxon>
        <taxon>Euteleostomi</taxon>
        <taxon>Actinopterygii</taxon>
        <taxon>Neopterygii</taxon>
        <taxon>Teleostei</taxon>
        <taxon>Neoteleostei</taxon>
        <taxon>Acanthomorphata</taxon>
        <taxon>Ovalentaria</taxon>
        <taxon>Atherinomorphae</taxon>
        <taxon>Cyprinodontiformes</taxon>
        <taxon>Rivulidae</taxon>
        <taxon>Austrofundulus</taxon>
    </lineage>
</organism>
<name>A0A2I4CD71_AUSLI</name>
<dbReference type="InterPro" id="IPR013783">
    <property type="entry name" value="Ig-like_fold"/>
</dbReference>